<organism evidence="1 2">
    <name type="scientific">Microbispora maris</name>
    <dbReference type="NCBI Taxonomy" id="3144104"/>
    <lineage>
        <taxon>Bacteria</taxon>
        <taxon>Bacillati</taxon>
        <taxon>Actinomycetota</taxon>
        <taxon>Actinomycetes</taxon>
        <taxon>Streptosporangiales</taxon>
        <taxon>Streptosporangiaceae</taxon>
        <taxon>Microbispora</taxon>
    </lineage>
</organism>
<sequence>MIGPFTTETVLADGYAAGLLVTAAALDRLARHVAERSERHRTGHHTGHRTGGFTYRPEHDAWVCPADQMLWPVGQDRHHRLYRARPSVCNACPRKPDCTPSRHGREIVRALRPWPHSEAGRFHRGIALVLVALAASLTLIEAVRHPAWPDLALAAAALAATAMTGWWLTGHLRATPACFPGPFPEPGQKSTNRDRYTTIWRSES</sequence>
<protein>
    <recommendedName>
        <fullName evidence="3">Transposase DDE domain-containing protein</fullName>
    </recommendedName>
</protein>
<dbReference type="EMBL" id="JBDJAW010000001">
    <property type="protein sequence ID" value="MEN3533590.1"/>
    <property type="molecule type" value="Genomic_DNA"/>
</dbReference>
<reference evidence="1 2" key="1">
    <citation type="submission" date="2024-05" db="EMBL/GenBank/DDBJ databases">
        <title>Microbispora sp.ZYX-F-249.</title>
        <authorList>
            <person name="Xie H."/>
        </authorList>
    </citation>
    <scope>NUCLEOTIDE SEQUENCE [LARGE SCALE GENOMIC DNA]</scope>
    <source>
        <strain evidence="1 2">ZYX-F-249</strain>
    </source>
</reference>
<comment type="caution">
    <text evidence="1">The sequence shown here is derived from an EMBL/GenBank/DDBJ whole genome shotgun (WGS) entry which is preliminary data.</text>
</comment>
<dbReference type="Proteomes" id="UP001447516">
    <property type="component" value="Unassembled WGS sequence"/>
</dbReference>
<proteinExistence type="predicted"/>
<gene>
    <name evidence="1" type="ORF">AAH991_00625</name>
</gene>
<evidence type="ECO:0000313" key="2">
    <source>
        <dbReference type="Proteomes" id="UP001447516"/>
    </source>
</evidence>
<dbReference type="RefSeq" id="WP_346223954.1">
    <property type="nucleotide sequence ID" value="NZ_JBDJAW010000001.1"/>
</dbReference>
<keyword evidence="2" id="KW-1185">Reference proteome</keyword>
<evidence type="ECO:0008006" key="3">
    <source>
        <dbReference type="Google" id="ProtNLM"/>
    </source>
</evidence>
<name>A0ABV0AE09_9ACTN</name>
<accession>A0ABV0AE09</accession>
<evidence type="ECO:0000313" key="1">
    <source>
        <dbReference type="EMBL" id="MEN3533590.1"/>
    </source>
</evidence>